<comment type="catalytic activity">
    <reaction evidence="1 5">
        <text>Random hydrolysis of (1-&gt;4)-linkages between N-acetyl-beta-D-glucosamine and D-glucuronate residues in hyaluronate.</text>
        <dbReference type="EC" id="3.2.1.35"/>
    </reaction>
</comment>
<dbReference type="PANTHER" id="PTHR11769:SF7">
    <property type="entry name" value="HYALURONIDASE-4"/>
    <property type="match status" value="1"/>
</dbReference>
<dbReference type="Proteomes" id="UP001177744">
    <property type="component" value="Unassembled WGS sequence"/>
</dbReference>
<dbReference type="GO" id="GO:0030214">
    <property type="term" value="P:hyaluronan catabolic process"/>
    <property type="evidence" value="ECO:0007669"/>
    <property type="project" value="TreeGrafter"/>
</dbReference>
<evidence type="ECO:0000256" key="6">
    <source>
        <dbReference type="SAM" id="MobiDB-lite"/>
    </source>
</evidence>
<feature type="compositionally biased region" description="Basic and acidic residues" evidence="6">
    <location>
        <begin position="50"/>
        <end position="62"/>
    </location>
</feature>
<dbReference type="Gene3D" id="3.20.20.70">
    <property type="entry name" value="Aldolase class I"/>
    <property type="match status" value="1"/>
</dbReference>
<protein>
    <recommendedName>
        <fullName evidence="5">Hyaluronidase</fullName>
        <ecNumber evidence="5">3.2.1.35</ecNumber>
    </recommendedName>
</protein>
<keyword evidence="8" id="KW-1185">Reference proteome</keyword>
<evidence type="ECO:0000256" key="1">
    <source>
        <dbReference type="ARBA" id="ARBA00000251"/>
    </source>
</evidence>
<dbReference type="GO" id="GO:0031410">
    <property type="term" value="C:cytoplasmic vesicle"/>
    <property type="evidence" value="ECO:0007669"/>
    <property type="project" value="TreeGrafter"/>
</dbReference>
<keyword evidence="4 5" id="KW-0326">Glycosidase</keyword>
<dbReference type="GO" id="GO:0005975">
    <property type="term" value="P:carbohydrate metabolic process"/>
    <property type="evidence" value="ECO:0007669"/>
    <property type="project" value="InterPro"/>
</dbReference>
<feature type="compositionally biased region" description="Low complexity" evidence="6">
    <location>
        <begin position="132"/>
        <end position="142"/>
    </location>
</feature>
<comment type="caution">
    <text evidence="7">The sequence shown here is derived from an EMBL/GenBank/DDBJ whole genome shotgun (WGS) entry which is preliminary data.</text>
</comment>
<reference evidence="7" key="1">
    <citation type="submission" date="2023-06" db="EMBL/GenBank/DDBJ databases">
        <title>Reference genome for the Northern bat (Eptesicus nilssonii), a most northern bat species.</title>
        <authorList>
            <person name="Laine V.N."/>
            <person name="Pulliainen A.T."/>
            <person name="Lilley T.M."/>
        </authorList>
    </citation>
    <scope>NUCLEOTIDE SEQUENCE</scope>
    <source>
        <strain evidence="7">BLF_Eptnil</strain>
        <tissue evidence="7">Kidney</tissue>
    </source>
</reference>
<dbReference type="EC" id="3.2.1.35" evidence="5"/>
<evidence type="ECO:0000256" key="3">
    <source>
        <dbReference type="ARBA" id="ARBA00023157"/>
    </source>
</evidence>
<feature type="region of interest" description="Disordered" evidence="6">
    <location>
        <begin position="636"/>
        <end position="672"/>
    </location>
</feature>
<gene>
    <name evidence="7" type="ORF">QTO34_004764</name>
</gene>
<evidence type="ECO:0000313" key="7">
    <source>
        <dbReference type="EMBL" id="KAK1335182.1"/>
    </source>
</evidence>
<evidence type="ECO:0000256" key="5">
    <source>
        <dbReference type="RuleBase" id="RU610713"/>
    </source>
</evidence>
<keyword evidence="5" id="KW-0378">Hydrolase</keyword>
<organism evidence="7 8">
    <name type="scientific">Cnephaeus nilssonii</name>
    <name type="common">Northern bat</name>
    <name type="synonym">Eptesicus nilssonii</name>
    <dbReference type="NCBI Taxonomy" id="3371016"/>
    <lineage>
        <taxon>Eukaryota</taxon>
        <taxon>Metazoa</taxon>
        <taxon>Chordata</taxon>
        <taxon>Craniata</taxon>
        <taxon>Vertebrata</taxon>
        <taxon>Euteleostomi</taxon>
        <taxon>Mammalia</taxon>
        <taxon>Eutheria</taxon>
        <taxon>Laurasiatheria</taxon>
        <taxon>Chiroptera</taxon>
        <taxon>Yangochiroptera</taxon>
        <taxon>Vespertilionidae</taxon>
        <taxon>Cnephaeus</taxon>
    </lineage>
</organism>
<dbReference type="InterPro" id="IPR018155">
    <property type="entry name" value="Hyaluronidase"/>
</dbReference>
<feature type="region of interest" description="Disordered" evidence="6">
    <location>
        <begin position="1169"/>
        <end position="1204"/>
    </location>
</feature>
<accession>A0AA40HPY8</accession>
<dbReference type="AlphaFoldDB" id="A0AA40HPY8"/>
<feature type="region of interest" description="Disordered" evidence="6">
    <location>
        <begin position="481"/>
        <end position="503"/>
    </location>
</feature>
<proteinExistence type="inferred from homology"/>
<dbReference type="GO" id="GO:0004415">
    <property type="term" value="F:hyalurononglucosaminidase activity"/>
    <property type="evidence" value="ECO:0007669"/>
    <property type="project" value="UniProtKB-UniRule"/>
</dbReference>
<comment type="similarity">
    <text evidence="2 5">Belongs to the glycosyl hydrolase 56 family.</text>
</comment>
<dbReference type="SUPFAM" id="SSF51445">
    <property type="entry name" value="(Trans)glycosidases"/>
    <property type="match status" value="1"/>
</dbReference>
<keyword evidence="3" id="KW-1015">Disulfide bond</keyword>
<sequence>MVPPARLGVQGRLLRRVGERAFPSGREEGSHRLSISPLLRRQEAAAAGGHGKEEPAAGRAEKGGSPQLPPGEALAGGPQSSRSGDRATLPTPPALLRRRRPHDPTWLRAGETTDAGRGGARRKRAAAGRPGGTTPCAAGLAAPPGPRPLPAEARAARSDGGCGPGAGPARWGPLSDAPGWRLLPGGKAGRRRGAAGPSRTADAFAKRPCGPRRGSCFWGAAAGRHSAVESGGGRDAGESALPCAPPGFGRSRRCLGFLPLCPDLGAGRGGAPGLAPVFFKGFDDQGRGRRHYLNLGLSLLNDSYEDLNSGISVLWGPLKFRRKESKCTAWEKGAACSKEGAQDTEALEEAAALHKVLSQPSAGRAWSHRALCLVQLVSLGKKPTFPGCRPAPVPTGLESQEPELQCHQLRLQESSPTSSHKSMAGESEDMTVTLHPRFLQSTQTLLWTVSPNSEPETEASSKTPSCSCNVQHPVYVSVAGRAGGMPPAHPAHPTSPRSPPPPHLHALLPSQRALPRIPTRCASHCCCLQLPPPLGPRPNHLTATPASPTASCHLLGRARHRCAPRPAQHTLPPMLIPKLLGVASSAQDKCPFRFGGIHVSLQCFPPQHLKSSSPSLHRNLGTAMAQMLSSRRQLSVLPAQSATPATPSPAPPCLLANRGHSEGTGAPINGGLPQNTSLQVHLQKVDEDINYYIPAKDFSGLAVIDWEHWRPQWTRNWGEKNVYRQKSRKLISDRLQNVSAADIESLAKAAFEQSANAFMKETIELGLKSRPHGLWGYYLYPDCHNYNVYAPNYTGSCPEKEVLRNNELAWLWNSSAALYPAIGLRKSLGDSENILHFSQFRVHESMRISAMTSRDYALPVFVYTRLDYRDEPLFFLSKASQTPAACSTLHLHLPGEAPPHLVIGTVLSHFFPRILGAKRQAAREEPELGPGTSTLTLIRARCACHPCLVAVLQSQERLRPQQRHSPALSLASVSRGKILTTRGRSCIECLPPDDEQSSPSAQQIGKQYELCDHPAQSFTQSFMVHFNRLPFSCNTDWSKGDHQTGFEKTRLHSAHRDRTHTTNFVDILEGQAKGLSVGPVGGIQSSKQHGSTGIAIFTGAANVSSSACGRLSGRVSSEMATSAITYCGPGQAAAGVKARSRLPGSPSLIGDEDPGRRLQGLNPCSRLPGSAITNRGDGPAGVNPCSRLPGSAITNRGRGPGLRPCKALTPAAACPGPPSPIADADPG</sequence>
<dbReference type="EMBL" id="JAULJE010000014">
    <property type="protein sequence ID" value="KAK1335182.1"/>
    <property type="molecule type" value="Genomic_DNA"/>
</dbReference>
<dbReference type="Pfam" id="PF01630">
    <property type="entry name" value="Glyco_hydro_56"/>
    <property type="match status" value="1"/>
</dbReference>
<feature type="region of interest" description="Disordered" evidence="6">
    <location>
        <begin position="16"/>
        <end position="178"/>
    </location>
</feature>
<dbReference type="InterPro" id="IPR013785">
    <property type="entry name" value="Aldolase_TIM"/>
</dbReference>
<dbReference type="PANTHER" id="PTHR11769">
    <property type="entry name" value="HYALURONIDASE"/>
    <property type="match status" value="1"/>
</dbReference>
<evidence type="ECO:0000256" key="2">
    <source>
        <dbReference type="ARBA" id="ARBA00008871"/>
    </source>
</evidence>
<dbReference type="PRINTS" id="PR00846">
    <property type="entry name" value="GLHYDRLASE56"/>
</dbReference>
<evidence type="ECO:0000313" key="8">
    <source>
        <dbReference type="Proteomes" id="UP001177744"/>
    </source>
</evidence>
<dbReference type="InterPro" id="IPR017853">
    <property type="entry name" value="GH"/>
</dbReference>
<name>A0AA40HPY8_CNENI</name>
<evidence type="ECO:0000256" key="4">
    <source>
        <dbReference type="ARBA" id="ARBA00023295"/>
    </source>
</evidence>